<protein>
    <recommendedName>
        <fullName evidence="3">Flagellin</fullName>
    </recommendedName>
</protein>
<dbReference type="Gene3D" id="1.20.1330.10">
    <property type="entry name" value="f41 fragment of flagellin, N-terminal domain"/>
    <property type="match status" value="1"/>
</dbReference>
<dbReference type="Proteomes" id="UP000248259">
    <property type="component" value="Unassembled WGS sequence"/>
</dbReference>
<dbReference type="InterPro" id="IPR001029">
    <property type="entry name" value="Flagellin_N"/>
</dbReference>
<organism evidence="6 7">
    <name type="scientific">Parazoarcus communis SWub3 = DSM 12120</name>
    <dbReference type="NCBI Taxonomy" id="1121029"/>
    <lineage>
        <taxon>Bacteria</taxon>
        <taxon>Pseudomonadati</taxon>
        <taxon>Pseudomonadota</taxon>
        <taxon>Betaproteobacteria</taxon>
        <taxon>Rhodocyclales</taxon>
        <taxon>Zoogloeaceae</taxon>
        <taxon>Parazoarcus</taxon>
    </lineage>
</organism>
<accession>A0A323UWV0</accession>
<dbReference type="Pfam" id="PF00669">
    <property type="entry name" value="Flagellin_N"/>
    <property type="match status" value="1"/>
</dbReference>
<dbReference type="OrthoDB" id="9796789at2"/>
<sequence>MALSIHTNYASLVTQTNLGKTNNTLGTNQQRLGTGFRINSAADDAAGLQIATRLTAQSRGMDVAMRNASDSISMLQTAEGAFNEATDILQRMKDLTTQGANATNSGADLIALQSEYDELGKELANIVKNTKYAGENLFSDGTNTDGTGGKFENAATFQIGASSSETLSFDVGTALGTLASALAAASSAYDDGTAGTEIASTDDPDTATNATAGATITLLETALDEVGAMRAQFGANINRLNHTINNLANMKDNTETATGRIKDADIAKESAAMTKNSMLMQSGIAMLKQTGQMPGLVMSLLG</sequence>
<evidence type="ECO:0000256" key="2">
    <source>
        <dbReference type="ARBA" id="ARBA00023143"/>
    </source>
</evidence>
<evidence type="ECO:0000259" key="4">
    <source>
        <dbReference type="Pfam" id="PF00669"/>
    </source>
</evidence>
<dbReference type="InterPro" id="IPR001492">
    <property type="entry name" value="Flagellin"/>
</dbReference>
<feature type="domain" description="Flagellin N-terminal" evidence="4">
    <location>
        <begin position="5"/>
        <end position="140"/>
    </location>
</feature>
<proteinExistence type="inferred from homology"/>
<keyword evidence="3" id="KW-0964">Secreted</keyword>
<comment type="subcellular location">
    <subcellularLocation>
        <location evidence="3">Secreted</location>
    </subcellularLocation>
    <subcellularLocation>
        <location evidence="3">Bacterial flagellum</location>
    </subcellularLocation>
</comment>
<keyword evidence="6" id="KW-0282">Flagellum</keyword>
<comment type="caution">
    <text evidence="6">The sequence shown here is derived from an EMBL/GenBank/DDBJ whole genome shotgun (WGS) entry which is preliminary data.</text>
</comment>
<evidence type="ECO:0000256" key="3">
    <source>
        <dbReference type="RuleBase" id="RU362073"/>
    </source>
</evidence>
<keyword evidence="2 3" id="KW-0975">Bacterial flagellum</keyword>
<dbReference type="GO" id="GO:0005198">
    <property type="term" value="F:structural molecule activity"/>
    <property type="evidence" value="ECO:0007669"/>
    <property type="project" value="UniProtKB-UniRule"/>
</dbReference>
<gene>
    <name evidence="6" type="ORF">DNK49_09840</name>
</gene>
<dbReference type="GO" id="GO:0009288">
    <property type="term" value="C:bacterial-type flagellum"/>
    <property type="evidence" value="ECO:0007669"/>
    <property type="project" value="UniProtKB-SubCell"/>
</dbReference>
<dbReference type="PANTHER" id="PTHR42792">
    <property type="entry name" value="FLAGELLIN"/>
    <property type="match status" value="1"/>
</dbReference>
<comment type="function">
    <text evidence="3">Flagellin is the subunit protein which polymerizes to form the filaments of bacterial flagella.</text>
</comment>
<comment type="similarity">
    <text evidence="1 3">Belongs to the bacterial flagellin family.</text>
</comment>
<dbReference type="EMBL" id="QKOE01000005">
    <property type="protein sequence ID" value="PZA16935.1"/>
    <property type="molecule type" value="Genomic_DNA"/>
</dbReference>
<dbReference type="RefSeq" id="WP_110524159.1">
    <property type="nucleotide sequence ID" value="NZ_QKOE01000005.1"/>
</dbReference>
<dbReference type="NCBIfam" id="NF038071">
    <property type="entry name" value="lat_flg_LafA_2"/>
    <property type="match status" value="1"/>
</dbReference>
<dbReference type="Pfam" id="PF00700">
    <property type="entry name" value="Flagellin_C"/>
    <property type="match status" value="1"/>
</dbReference>
<evidence type="ECO:0000313" key="6">
    <source>
        <dbReference type="EMBL" id="PZA16935.1"/>
    </source>
</evidence>
<dbReference type="PANTHER" id="PTHR42792:SF2">
    <property type="entry name" value="FLAGELLIN"/>
    <property type="match status" value="1"/>
</dbReference>
<feature type="domain" description="Flagellin C-terminal" evidence="5">
    <location>
        <begin position="217"/>
        <end position="301"/>
    </location>
</feature>
<keyword evidence="7" id="KW-1185">Reference proteome</keyword>
<dbReference type="InterPro" id="IPR054892">
    <property type="entry name" value="lat_flg_LafA"/>
</dbReference>
<name>A0A323UWV0_9RHOO</name>
<reference evidence="6 7" key="1">
    <citation type="submission" date="2018-06" db="EMBL/GenBank/DDBJ databases">
        <title>Azoarcus communis strain SWub3 genome.</title>
        <authorList>
            <person name="Zorraquino Salvo V."/>
            <person name="Toubiana D."/>
            <person name="Blumwald E."/>
        </authorList>
    </citation>
    <scope>NUCLEOTIDE SEQUENCE [LARGE SCALE GENOMIC DNA]</scope>
    <source>
        <strain evidence="6 7">SWub3</strain>
    </source>
</reference>
<dbReference type="InterPro" id="IPR046358">
    <property type="entry name" value="Flagellin_C"/>
</dbReference>
<evidence type="ECO:0000259" key="5">
    <source>
        <dbReference type="Pfam" id="PF00700"/>
    </source>
</evidence>
<dbReference type="AlphaFoldDB" id="A0A323UWV0"/>
<evidence type="ECO:0000313" key="7">
    <source>
        <dbReference type="Proteomes" id="UP000248259"/>
    </source>
</evidence>
<evidence type="ECO:0000256" key="1">
    <source>
        <dbReference type="ARBA" id="ARBA00005709"/>
    </source>
</evidence>
<dbReference type="GO" id="GO:0005576">
    <property type="term" value="C:extracellular region"/>
    <property type="evidence" value="ECO:0007669"/>
    <property type="project" value="UniProtKB-SubCell"/>
</dbReference>
<keyword evidence="6" id="KW-0969">Cilium</keyword>
<dbReference type="PRINTS" id="PR00207">
    <property type="entry name" value="FLAGELLIN"/>
</dbReference>
<keyword evidence="6" id="KW-0966">Cell projection</keyword>
<dbReference type="SUPFAM" id="SSF64518">
    <property type="entry name" value="Phase 1 flagellin"/>
    <property type="match status" value="1"/>
</dbReference>